<dbReference type="EMBL" id="MFVN01000031">
    <property type="protein sequence ID" value="OGI96875.1"/>
    <property type="molecule type" value="Genomic_DNA"/>
</dbReference>
<dbReference type="SUPFAM" id="SSF56672">
    <property type="entry name" value="DNA/RNA polymerases"/>
    <property type="match status" value="1"/>
</dbReference>
<sequence length="212" mass="25523">MNNSIHNIWRCWNLFRKGKSKTKELRTFEYTLEENLFQLHKDLNRGVYKHGQYCQFTVFENKKRDIVVAPIRDRVVHRMIYEYLVPIFDKTFIYDVWSCRKGKGLLGAIERTQMFAKQYANGFVWRTDIKKFFDSVDQDVLLKCIERRIADPSTLRIIREILSSYRIFKAENLGKVTGLGERERERESAPRFQHRNSNRQSYESDIFKYLSQ</sequence>
<proteinExistence type="predicted"/>
<dbReference type="PANTHER" id="PTHR34047">
    <property type="entry name" value="NUCLEAR INTRON MATURASE 1, MITOCHONDRIAL-RELATED"/>
    <property type="match status" value="1"/>
</dbReference>
<evidence type="ECO:0000313" key="2">
    <source>
        <dbReference type="EMBL" id="OGI96875.1"/>
    </source>
</evidence>
<evidence type="ECO:0000256" key="1">
    <source>
        <dbReference type="SAM" id="MobiDB-lite"/>
    </source>
</evidence>
<dbReference type="PANTHER" id="PTHR34047:SF8">
    <property type="entry name" value="PROTEIN YKFC"/>
    <property type="match status" value="1"/>
</dbReference>
<organism evidence="2 3">
    <name type="scientific">Candidatus Nomurabacteria bacterium RIFCSPLOWO2_02_FULL_42_17</name>
    <dbReference type="NCBI Taxonomy" id="1801789"/>
    <lineage>
        <taxon>Bacteria</taxon>
        <taxon>Candidatus Nomuraibacteriota</taxon>
    </lineage>
</organism>
<protein>
    <submittedName>
        <fullName evidence="2">Uncharacterized protein</fullName>
    </submittedName>
</protein>
<name>A0A1F6XRY2_9BACT</name>
<feature type="compositionally biased region" description="Basic and acidic residues" evidence="1">
    <location>
        <begin position="180"/>
        <end position="189"/>
    </location>
</feature>
<comment type="caution">
    <text evidence="2">The sequence shown here is derived from an EMBL/GenBank/DDBJ whole genome shotgun (WGS) entry which is preliminary data.</text>
</comment>
<reference evidence="2 3" key="1">
    <citation type="journal article" date="2016" name="Nat. Commun.">
        <title>Thousands of microbial genomes shed light on interconnected biogeochemical processes in an aquifer system.</title>
        <authorList>
            <person name="Anantharaman K."/>
            <person name="Brown C.T."/>
            <person name="Hug L.A."/>
            <person name="Sharon I."/>
            <person name="Castelle C.J."/>
            <person name="Probst A.J."/>
            <person name="Thomas B.C."/>
            <person name="Singh A."/>
            <person name="Wilkins M.J."/>
            <person name="Karaoz U."/>
            <person name="Brodie E.L."/>
            <person name="Williams K.H."/>
            <person name="Hubbard S.S."/>
            <person name="Banfield J.F."/>
        </authorList>
    </citation>
    <scope>NUCLEOTIDE SEQUENCE [LARGE SCALE GENOMIC DNA]</scope>
</reference>
<dbReference type="Proteomes" id="UP000177195">
    <property type="component" value="Unassembled WGS sequence"/>
</dbReference>
<dbReference type="InterPro" id="IPR051083">
    <property type="entry name" value="GrpII_Intron_Splice-Mob/Def"/>
</dbReference>
<gene>
    <name evidence="2" type="ORF">A3I25_02525</name>
</gene>
<dbReference type="InterPro" id="IPR043502">
    <property type="entry name" value="DNA/RNA_pol_sf"/>
</dbReference>
<evidence type="ECO:0000313" key="3">
    <source>
        <dbReference type="Proteomes" id="UP000177195"/>
    </source>
</evidence>
<accession>A0A1F6XRY2</accession>
<dbReference type="AlphaFoldDB" id="A0A1F6XRY2"/>
<feature type="region of interest" description="Disordered" evidence="1">
    <location>
        <begin position="179"/>
        <end position="200"/>
    </location>
</feature>